<dbReference type="SMART" id="SM00028">
    <property type="entry name" value="TPR"/>
    <property type="match status" value="3"/>
</dbReference>
<dbReference type="InterPro" id="IPR011990">
    <property type="entry name" value="TPR-like_helical_dom_sf"/>
</dbReference>
<dbReference type="SUPFAM" id="SSF48452">
    <property type="entry name" value="TPR-like"/>
    <property type="match status" value="1"/>
</dbReference>
<evidence type="ECO:0000313" key="2">
    <source>
        <dbReference type="EMBL" id="CAM75658.1"/>
    </source>
</evidence>
<organism evidence="2">
    <name type="scientific">Magnetospirillum gryphiswaldense</name>
    <dbReference type="NCBI Taxonomy" id="55518"/>
    <lineage>
        <taxon>Bacteria</taxon>
        <taxon>Pseudomonadati</taxon>
        <taxon>Pseudomonadota</taxon>
        <taxon>Alphaproteobacteria</taxon>
        <taxon>Rhodospirillales</taxon>
        <taxon>Rhodospirillaceae</taxon>
        <taxon>Magnetospirillum</taxon>
    </lineage>
</organism>
<dbReference type="Gene3D" id="3.40.50.2000">
    <property type="entry name" value="Glycogen Phosphorylase B"/>
    <property type="match status" value="1"/>
</dbReference>
<dbReference type="Gene3D" id="1.25.40.10">
    <property type="entry name" value="Tetratricopeptide repeat domain"/>
    <property type="match status" value="1"/>
</dbReference>
<proteinExistence type="predicted"/>
<reference evidence="2" key="1">
    <citation type="journal article" date="2007" name="J. Bacteriol.">
        <title>Comparative genome analysis of four magnetotactic bacteria reveals a complex set of group-specific genes implicated in magnetosome biomineralization and function.</title>
        <authorList>
            <person name="Richter M."/>
            <person name="Kube M."/>
            <person name="Bazylinski D.A."/>
            <person name="Lombardot T."/>
            <person name="Gloeckner F.O."/>
            <person name="Reinhardt R."/>
            <person name="Schueler D."/>
        </authorList>
    </citation>
    <scope>NUCLEOTIDE SEQUENCE</scope>
    <source>
        <strain evidence="2">MSR-1</strain>
    </source>
</reference>
<protein>
    <submittedName>
        <fullName evidence="2">TPR repeat</fullName>
    </submittedName>
</protein>
<evidence type="ECO:0000256" key="1">
    <source>
        <dbReference type="PROSITE-ProRule" id="PRU00339"/>
    </source>
</evidence>
<gene>
    <name evidence="2" type="ORF">MGR_1582</name>
</gene>
<dbReference type="InterPro" id="IPR019734">
    <property type="entry name" value="TPR_rpt"/>
</dbReference>
<feature type="repeat" description="TPR" evidence="1">
    <location>
        <begin position="78"/>
        <end position="111"/>
    </location>
</feature>
<dbReference type="PANTHER" id="PTHR44809">
    <property type="match status" value="1"/>
</dbReference>
<name>A4TYF1_9PROT</name>
<keyword evidence="1" id="KW-0802">TPR repeat</keyword>
<sequence>MEGDKKPNAAAIALAEGSQAWTAGKTDQAAAAFATSALLAPGVPLGHVNLGVALRRQGHVAAAVISHRRALALAPDDAVAHSNLGNALRELGQLAEAEDHLRWAARTQPDNLSFRYNLALLLRDRRKHGEARAMMAELVEAQPDNGDYAWDLALADLYLSDYQRGFAGYEARWRLARSPKRAFATPQVLPGQDLRGKTVLVAAEQGFGDALQFARFLPVLAERCGLLVVECLPELQSLFAAIPGIAQVFVKGAQPPAHDCWIPIMSLAHWLEVDPASLPGPVPYLTPPRALARPLGHPPGSVLNVGLIWAGKTVPRDRSWPLERLLPLMEDPRMAFWSLQMGERSSDLKTTGIGTLVRDLSPAITSFADTAALMNGLDMVVTIDTSAAHLAGALGKPTWMLLRYVSDWRWQDQGDTCLWYPTMRLFRQPDPDDFDTPVAQMKIMLTQAADKMSAAKV</sequence>
<dbReference type="AlphaFoldDB" id="A4TYF1"/>
<dbReference type="RefSeq" id="WP_106002517.1">
    <property type="nucleotide sequence ID" value="NZ_CP027527.1"/>
</dbReference>
<dbReference type="PANTHER" id="PTHR44809:SF1">
    <property type="entry name" value="PROTEIN O-MANNOSYL-TRANSFERASE TMTC1"/>
    <property type="match status" value="1"/>
</dbReference>
<accession>A4TYF1</accession>
<dbReference type="InterPro" id="IPR052943">
    <property type="entry name" value="TMTC_O-mannosyl-trnsfr"/>
</dbReference>
<dbReference type="EMBL" id="CU459003">
    <property type="protein sequence ID" value="CAM75658.1"/>
    <property type="molecule type" value="Genomic_DNA"/>
</dbReference>
<dbReference type="SUPFAM" id="SSF53756">
    <property type="entry name" value="UDP-Glycosyltransferase/glycogen phosphorylase"/>
    <property type="match status" value="1"/>
</dbReference>
<dbReference type="PROSITE" id="PS50005">
    <property type="entry name" value="TPR"/>
    <property type="match status" value="1"/>
</dbReference>
<dbReference type="Pfam" id="PF13432">
    <property type="entry name" value="TPR_16"/>
    <property type="match status" value="2"/>
</dbReference>